<comment type="caution">
    <text evidence="8">The sequence shown here is derived from an EMBL/GenBank/DDBJ whole genome shotgun (WGS) entry which is preliminary data.</text>
</comment>
<dbReference type="Gene3D" id="1.10.10.10">
    <property type="entry name" value="Winged helix-like DNA-binding domain superfamily/Winged helix DNA-binding domain"/>
    <property type="match status" value="1"/>
</dbReference>
<dbReference type="GO" id="GO:0008270">
    <property type="term" value="F:zinc ion binding"/>
    <property type="evidence" value="ECO:0007669"/>
    <property type="project" value="TreeGrafter"/>
</dbReference>
<dbReference type="GO" id="GO:1900376">
    <property type="term" value="P:regulation of secondary metabolite biosynthetic process"/>
    <property type="evidence" value="ECO:0007669"/>
    <property type="project" value="TreeGrafter"/>
</dbReference>
<dbReference type="InterPro" id="IPR036388">
    <property type="entry name" value="WH-like_DNA-bd_sf"/>
</dbReference>
<keyword evidence="5" id="KW-0238">DNA-binding</keyword>
<keyword evidence="3 7" id="KW-0862">Zinc</keyword>
<evidence type="ECO:0000256" key="2">
    <source>
        <dbReference type="ARBA" id="ARBA00022491"/>
    </source>
</evidence>
<evidence type="ECO:0000313" key="9">
    <source>
        <dbReference type="Proteomes" id="UP000245887"/>
    </source>
</evidence>
<feature type="binding site" evidence="7">
    <location>
        <position position="127"/>
    </location>
    <ligand>
        <name>Zn(2+)</name>
        <dbReference type="ChEBI" id="CHEBI:29105"/>
    </ligand>
</feature>
<evidence type="ECO:0000256" key="3">
    <source>
        <dbReference type="ARBA" id="ARBA00022833"/>
    </source>
</evidence>
<feature type="binding site" evidence="7">
    <location>
        <position position="167"/>
    </location>
    <ligand>
        <name>Zn(2+)</name>
        <dbReference type="ChEBI" id="CHEBI:29105"/>
    </ligand>
</feature>
<dbReference type="PANTHER" id="PTHR33202:SF6">
    <property type="entry name" value="ZINC UPTAKE REGULATION PROTEIN"/>
    <property type="match status" value="1"/>
</dbReference>
<organism evidence="8 9">
    <name type="scientific">Tamilnaduibacter salinus</name>
    <dbReference type="NCBI Taxonomy" id="1484056"/>
    <lineage>
        <taxon>Bacteria</taxon>
        <taxon>Pseudomonadati</taxon>
        <taxon>Pseudomonadota</taxon>
        <taxon>Gammaproteobacteria</taxon>
        <taxon>Pseudomonadales</taxon>
        <taxon>Marinobacteraceae</taxon>
        <taxon>Tamilnaduibacter</taxon>
    </lineage>
</organism>
<evidence type="ECO:0000256" key="1">
    <source>
        <dbReference type="ARBA" id="ARBA00007957"/>
    </source>
</evidence>
<protein>
    <submittedName>
        <fullName evidence="8">Fur family zinc uptake transcriptional regulator</fullName>
    </submittedName>
</protein>
<comment type="similarity">
    <text evidence="1">Belongs to the Fur family.</text>
</comment>
<evidence type="ECO:0000256" key="5">
    <source>
        <dbReference type="ARBA" id="ARBA00023125"/>
    </source>
</evidence>
<sequence>MLYCRKFDDVTGAAMSARALPYRPHNHDACVARALNDARERCQEHGARLTPIRERVLELIWQSHRPLGAYELLGALTTDGHSAAPPTVYRALDFLQQHGLVHRIASLNAFIGCSHPGDRHTGCFLICQTCRNVLELSEPAIDEAIGGAAQAQGFAMRESTLEIAGLCPACQEAPDGG</sequence>
<dbReference type="Gene3D" id="3.30.1490.190">
    <property type="match status" value="1"/>
</dbReference>
<evidence type="ECO:0000256" key="4">
    <source>
        <dbReference type="ARBA" id="ARBA00023015"/>
    </source>
</evidence>
<dbReference type="EMBL" id="QEKQ01000003">
    <property type="protein sequence ID" value="PVY77615.1"/>
    <property type="molecule type" value="Genomic_DNA"/>
</dbReference>
<feature type="binding site" evidence="7">
    <location>
        <position position="170"/>
    </location>
    <ligand>
        <name>Zn(2+)</name>
        <dbReference type="ChEBI" id="CHEBI:29105"/>
    </ligand>
</feature>
<dbReference type="AlphaFoldDB" id="A0A2U1CYN6"/>
<gene>
    <name evidence="8" type="ORF">C8D92_103302</name>
</gene>
<dbReference type="GO" id="GO:0045892">
    <property type="term" value="P:negative regulation of DNA-templated transcription"/>
    <property type="evidence" value="ECO:0007669"/>
    <property type="project" value="TreeGrafter"/>
</dbReference>
<keyword evidence="6" id="KW-0804">Transcription</keyword>
<dbReference type="InterPro" id="IPR036390">
    <property type="entry name" value="WH_DNA-bd_sf"/>
</dbReference>
<keyword evidence="4" id="KW-0805">Transcription regulation</keyword>
<keyword evidence="7" id="KW-0479">Metal-binding</keyword>
<dbReference type="PANTHER" id="PTHR33202">
    <property type="entry name" value="ZINC UPTAKE REGULATION PROTEIN"/>
    <property type="match status" value="1"/>
</dbReference>
<dbReference type="SUPFAM" id="SSF46785">
    <property type="entry name" value="Winged helix' DNA-binding domain"/>
    <property type="match status" value="1"/>
</dbReference>
<evidence type="ECO:0000313" key="8">
    <source>
        <dbReference type="EMBL" id="PVY77615.1"/>
    </source>
</evidence>
<dbReference type="GO" id="GO:0005829">
    <property type="term" value="C:cytosol"/>
    <property type="evidence" value="ECO:0007669"/>
    <property type="project" value="TreeGrafter"/>
</dbReference>
<dbReference type="Pfam" id="PF01475">
    <property type="entry name" value="FUR"/>
    <property type="match status" value="1"/>
</dbReference>
<evidence type="ECO:0000256" key="6">
    <source>
        <dbReference type="ARBA" id="ARBA00023163"/>
    </source>
</evidence>
<dbReference type="GO" id="GO:0003700">
    <property type="term" value="F:DNA-binding transcription factor activity"/>
    <property type="evidence" value="ECO:0007669"/>
    <property type="project" value="InterPro"/>
</dbReference>
<reference evidence="8 9" key="1">
    <citation type="submission" date="2018-04" db="EMBL/GenBank/DDBJ databases">
        <title>Genomic Encyclopedia of Type Strains, Phase IV (KMG-IV): sequencing the most valuable type-strain genomes for metagenomic binning, comparative biology and taxonomic classification.</title>
        <authorList>
            <person name="Goeker M."/>
        </authorList>
    </citation>
    <scope>NUCLEOTIDE SEQUENCE [LARGE SCALE GENOMIC DNA]</scope>
    <source>
        <strain evidence="8 9">DSM 28688</strain>
    </source>
</reference>
<accession>A0A2U1CYN6</accession>
<dbReference type="InterPro" id="IPR002481">
    <property type="entry name" value="FUR"/>
</dbReference>
<dbReference type="InterPro" id="IPR043135">
    <property type="entry name" value="Fur_C"/>
</dbReference>
<comment type="cofactor">
    <cofactor evidence="7">
        <name>Zn(2+)</name>
        <dbReference type="ChEBI" id="CHEBI:29105"/>
    </cofactor>
    <text evidence="7">Binds 1 zinc ion per subunit.</text>
</comment>
<feature type="binding site" evidence="7">
    <location>
        <position position="130"/>
    </location>
    <ligand>
        <name>Zn(2+)</name>
        <dbReference type="ChEBI" id="CHEBI:29105"/>
    </ligand>
</feature>
<keyword evidence="2" id="KW-0678">Repressor</keyword>
<dbReference type="Proteomes" id="UP000245887">
    <property type="component" value="Unassembled WGS sequence"/>
</dbReference>
<name>A0A2U1CYN6_9GAMM</name>
<dbReference type="GO" id="GO:0000976">
    <property type="term" value="F:transcription cis-regulatory region binding"/>
    <property type="evidence" value="ECO:0007669"/>
    <property type="project" value="TreeGrafter"/>
</dbReference>
<evidence type="ECO:0000256" key="7">
    <source>
        <dbReference type="PIRSR" id="PIRSR602481-1"/>
    </source>
</evidence>
<proteinExistence type="inferred from homology"/>